<evidence type="ECO:0000256" key="7">
    <source>
        <dbReference type="SAM" id="Phobius"/>
    </source>
</evidence>
<organism evidence="9 10">
    <name type="scientific">Canna indica</name>
    <name type="common">Indian-shot</name>
    <dbReference type="NCBI Taxonomy" id="4628"/>
    <lineage>
        <taxon>Eukaryota</taxon>
        <taxon>Viridiplantae</taxon>
        <taxon>Streptophyta</taxon>
        <taxon>Embryophyta</taxon>
        <taxon>Tracheophyta</taxon>
        <taxon>Spermatophyta</taxon>
        <taxon>Magnoliopsida</taxon>
        <taxon>Liliopsida</taxon>
        <taxon>Zingiberales</taxon>
        <taxon>Cannaceae</taxon>
        <taxon>Canna</taxon>
    </lineage>
</organism>
<keyword evidence="10" id="KW-1185">Reference proteome</keyword>
<dbReference type="Pfam" id="PF00909">
    <property type="entry name" value="Ammonium_transp"/>
    <property type="match status" value="1"/>
</dbReference>
<dbReference type="Proteomes" id="UP001327560">
    <property type="component" value="Chromosome 8"/>
</dbReference>
<dbReference type="InterPro" id="IPR001905">
    <property type="entry name" value="Ammonium_transpt"/>
</dbReference>
<proteinExistence type="inferred from homology"/>
<dbReference type="GO" id="GO:0005886">
    <property type="term" value="C:plasma membrane"/>
    <property type="evidence" value="ECO:0007669"/>
    <property type="project" value="TreeGrafter"/>
</dbReference>
<dbReference type="EMBL" id="CP136897">
    <property type="protein sequence ID" value="WOL17459.1"/>
    <property type="molecule type" value="Genomic_DNA"/>
</dbReference>
<comment type="similarity">
    <text evidence="2">Belongs to the ammonia transporter channel (TC 1.A.11.2) family.</text>
</comment>
<feature type="compositionally biased region" description="Basic residues" evidence="6">
    <location>
        <begin position="220"/>
        <end position="235"/>
    </location>
</feature>
<feature type="transmembrane region" description="Helical" evidence="7">
    <location>
        <begin position="124"/>
        <end position="148"/>
    </location>
</feature>
<dbReference type="InterPro" id="IPR024041">
    <property type="entry name" value="NH4_transpt_AmtB-like_dom"/>
</dbReference>
<dbReference type="Gene3D" id="1.10.3430.10">
    <property type="entry name" value="Ammonium transporter AmtB like domains"/>
    <property type="match status" value="1"/>
</dbReference>
<evidence type="ECO:0000313" key="9">
    <source>
        <dbReference type="EMBL" id="WOL17459.1"/>
    </source>
</evidence>
<sequence length="264" mass="29735">MAKDRENFQPNNILLTLTGTGFLWMGWTGFNGGAPYAASLDASIAVYNTHLCTATSLLVWLSLDMFAFTKPSVTGLVCITPAAGLVQPWAAIVMGLLSGSIPWLTMMVLHKRSRFLKKVDDTLAIFYTHAIAGSLGGILTGILADPNLNHLFLIRRRPQVHRPRLRHQDGPRRNRFPADRHAVHRHRVRGFGQRSCHQRDMLADQACGAAKVKRGGDTGRRRRHPRRGRLRRVGRRRDLRQVDSWTGEFCSSQERGNGMRRLIN</sequence>
<keyword evidence="5 7" id="KW-0472">Membrane</keyword>
<protein>
    <submittedName>
        <fullName evidence="9">Ammonium transporter 3 member 1-like</fullName>
    </submittedName>
</protein>
<evidence type="ECO:0000259" key="8">
    <source>
        <dbReference type="Pfam" id="PF00909"/>
    </source>
</evidence>
<evidence type="ECO:0000256" key="6">
    <source>
        <dbReference type="SAM" id="MobiDB-lite"/>
    </source>
</evidence>
<feature type="transmembrane region" description="Helical" evidence="7">
    <location>
        <begin position="12"/>
        <end position="30"/>
    </location>
</feature>
<evidence type="ECO:0000256" key="5">
    <source>
        <dbReference type="ARBA" id="ARBA00023136"/>
    </source>
</evidence>
<reference evidence="9 10" key="1">
    <citation type="submission" date="2023-10" db="EMBL/GenBank/DDBJ databases">
        <title>Chromosome-scale genome assembly provides insights into flower coloration mechanisms of Canna indica.</title>
        <authorList>
            <person name="Li C."/>
        </authorList>
    </citation>
    <scope>NUCLEOTIDE SEQUENCE [LARGE SCALE GENOMIC DNA]</scope>
    <source>
        <tissue evidence="9">Flower</tissue>
    </source>
</reference>
<keyword evidence="3 7" id="KW-0812">Transmembrane</keyword>
<evidence type="ECO:0000256" key="4">
    <source>
        <dbReference type="ARBA" id="ARBA00022989"/>
    </source>
</evidence>
<dbReference type="AlphaFoldDB" id="A0AAQ3QN74"/>
<dbReference type="GO" id="GO:0008519">
    <property type="term" value="F:ammonium channel activity"/>
    <property type="evidence" value="ECO:0007669"/>
    <property type="project" value="InterPro"/>
</dbReference>
<comment type="subcellular location">
    <subcellularLocation>
        <location evidence="1">Membrane</location>
        <topology evidence="1">Multi-pass membrane protein</topology>
    </subcellularLocation>
</comment>
<keyword evidence="4 7" id="KW-1133">Transmembrane helix</keyword>
<dbReference type="InterPro" id="IPR029020">
    <property type="entry name" value="Ammonium/urea_transptr"/>
</dbReference>
<gene>
    <name evidence="9" type="ORF">Cni_G26251</name>
</gene>
<name>A0AAQ3QN74_9LILI</name>
<dbReference type="SUPFAM" id="SSF111352">
    <property type="entry name" value="Ammonium transporter"/>
    <property type="match status" value="1"/>
</dbReference>
<accession>A0AAQ3QN74</accession>
<feature type="transmembrane region" description="Helical" evidence="7">
    <location>
        <begin position="75"/>
        <end position="104"/>
    </location>
</feature>
<feature type="region of interest" description="Disordered" evidence="6">
    <location>
        <begin position="208"/>
        <end position="235"/>
    </location>
</feature>
<evidence type="ECO:0000256" key="3">
    <source>
        <dbReference type="ARBA" id="ARBA00022692"/>
    </source>
</evidence>
<dbReference type="PANTHER" id="PTHR43029:SF11">
    <property type="entry name" value="AMMONIUM TRANSPORTER"/>
    <property type="match status" value="1"/>
</dbReference>
<feature type="domain" description="Ammonium transporter AmtB-like" evidence="8">
    <location>
        <begin position="3"/>
        <end position="149"/>
    </location>
</feature>
<evidence type="ECO:0000256" key="2">
    <source>
        <dbReference type="ARBA" id="ARBA00005887"/>
    </source>
</evidence>
<evidence type="ECO:0000256" key="1">
    <source>
        <dbReference type="ARBA" id="ARBA00004141"/>
    </source>
</evidence>
<dbReference type="PANTHER" id="PTHR43029">
    <property type="entry name" value="AMMONIUM TRANSPORTER MEP2"/>
    <property type="match status" value="1"/>
</dbReference>
<evidence type="ECO:0000313" key="10">
    <source>
        <dbReference type="Proteomes" id="UP001327560"/>
    </source>
</evidence>